<dbReference type="PANTHER" id="PTHR44591">
    <property type="entry name" value="STRESS RESPONSE REGULATOR PROTEIN 1"/>
    <property type="match status" value="1"/>
</dbReference>
<evidence type="ECO:0000313" key="9">
    <source>
        <dbReference type="Proteomes" id="UP000237968"/>
    </source>
</evidence>
<evidence type="ECO:0000256" key="1">
    <source>
        <dbReference type="ARBA" id="ARBA00022553"/>
    </source>
</evidence>
<comment type="caution">
    <text evidence="8">The sequence shown here is derived from an EMBL/GenBank/DDBJ whole genome shotgun (WGS) entry which is preliminary data.</text>
</comment>
<accession>A0A2S9YJT9</accession>
<dbReference type="CDD" id="cd00156">
    <property type="entry name" value="REC"/>
    <property type="match status" value="1"/>
</dbReference>
<dbReference type="InterPro" id="IPR036641">
    <property type="entry name" value="HPT_dom_sf"/>
</dbReference>
<organism evidence="8 9">
    <name type="scientific">Enhygromyxa salina</name>
    <dbReference type="NCBI Taxonomy" id="215803"/>
    <lineage>
        <taxon>Bacteria</taxon>
        <taxon>Pseudomonadati</taxon>
        <taxon>Myxococcota</taxon>
        <taxon>Polyangia</taxon>
        <taxon>Nannocystales</taxon>
        <taxon>Nannocystaceae</taxon>
        <taxon>Enhygromyxa</taxon>
    </lineage>
</organism>
<dbReference type="OrthoDB" id="9787818at2"/>
<evidence type="ECO:0000256" key="3">
    <source>
        <dbReference type="PROSITE-ProRule" id="PRU00169"/>
    </source>
</evidence>
<feature type="domain" description="Response regulatory" evidence="4">
    <location>
        <begin position="106"/>
        <end position="222"/>
    </location>
</feature>
<reference evidence="8 9" key="1">
    <citation type="submission" date="2018-03" db="EMBL/GenBank/DDBJ databases">
        <title>Draft Genome Sequences of the Obligatory Marine Myxobacteria Enhygromyxa salina SWB005.</title>
        <authorList>
            <person name="Poehlein A."/>
            <person name="Moghaddam J.A."/>
            <person name="Harms H."/>
            <person name="Alanjari M."/>
            <person name="Koenig G.M."/>
            <person name="Daniel R."/>
            <person name="Schaeberle T.F."/>
        </authorList>
    </citation>
    <scope>NUCLEOTIDE SEQUENCE [LARGE SCALE GENOMIC DNA]</scope>
    <source>
        <strain evidence="8 9">SWB005</strain>
    </source>
</reference>
<feature type="domain" description="Guanylate cyclase" evidence="5">
    <location>
        <begin position="536"/>
        <end position="664"/>
    </location>
</feature>
<dbReference type="Pfam" id="PF00072">
    <property type="entry name" value="Response_reg"/>
    <property type="match status" value="2"/>
</dbReference>
<evidence type="ECO:0000259" key="7">
    <source>
        <dbReference type="PROSITE" id="PS50894"/>
    </source>
</evidence>
<feature type="domain" description="HPt" evidence="7">
    <location>
        <begin position="4"/>
        <end position="107"/>
    </location>
</feature>
<dbReference type="EC" id="4.6.1.1" evidence="8"/>
<dbReference type="SUPFAM" id="SSF52172">
    <property type="entry name" value="CheY-like"/>
    <property type="match status" value="2"/>
</dbReference>
<dbReference type="NCBIfam" id="TIGR00254">
    <property type="entry name" value="GGDEF"/>
    <property type="match status" value="1"/>
</dbReference>
<dbReference type="Pfam" id="PF01627">
    <property type="entry name" value="Hpt"/>
    <property type="match status" value="1"/>
</dbReference>
<protein>
    <submittedName>
        <fullName evidence="8">Adenylate cyclase 2</fullName>
        <ecNumber evidence="8">4.6.1.1</ecNumber>
    </submittedName>
</protein>
<dbReference type="GO" id="GO:0009190">
    <property type="term" value="P:cyclic nucleotide biosynthetic process"/>
    <property type="evidence" value="ECO:0007669"/>
    <property type="project" value="InterPro"/>
</dbReference>
<evidence type="ECO:0000313" key="8">
    <source>
        <dbReference type="EMBL" id="PRQ05377.1"/>
    </source>
</evidence>
<name>A0A2S9YJT9_9BACT</name>
<dbReference type="GO" id="GO:0000160">
    <property type="term" value="P:phosphorelay signal transduction system"/>
    <property type="evidence" value="ECO:0007669"/>
    <property type="project" value="InterPro"/>
</dbReference>
<dbReference type="SMART" id="SM00267">
    <property type="entry name" value="GGDEF"/>
    <property type="match status" value="1"/>
</dbReference>
<dbReference type="Proteomes" id="UP000237968">
    <property type="component" value="Unassembled WGS sequence"/>
</dbReference>
<gene>
    <name evidence="8" type="primary">cyaB_2</name>
    <name evidence="8" type="ORF">ENSA5_03670</name>
</gene>
<dbReference type="GO" id="GO:0004016">
    <property type="term" value="F:adenylate cyclase activity"/>
    <property type="evidence" value="ECO:0007669"/>
    <property type="project" value="UniProtKB-EC"/>
</dbReference>
<keyword evidence="9" id="KW-1185">Reference proteome</keyword>
<dbReference type="PANTHER" id="PTHR44591:SF3">
    <property type="entry name" value="RESPONSE REGULATORY DOMAIN-CONTAINING PROTEIN"/>
    <property type="match status" value="1"/>
</dbReference>
<feature type="domain" description="GGDEF" evidence="6">
    <location>
        <begin position="262"/>
        <end position="392"/>
    </location>
</feature>
<evidence type="ECO:0000259" key="6">
    <source>
        <dbReference type="PROSITE" id="PS50887"/>
    </source>
</evidence>
<dbReference type="RefSeq" id="WP_106389836.1">
    <property type="nucleotide sequence ID" value="NZ_PVNK01000015.1"/>
</dbReference>
<evidence type="ECO:0000259" key="5">
    <source>
        <dbReference type="PROSITE" id="PS50125"/>
    </source>
</evidence>
<dbReference type="PROSITE" id="PS50887">
    <property type="entry name" value="GGDEF"/>
    <property type="match status" value="1"/>
</dbReference>
<keyword evidence="8" id="KW-0456">Lyase</keyword>
<dbReference type="PROSITE" id="PS50110">
    <property type="entry name" value="RESPONSE_REGULATORY"/>
    <property type="match status" value="2"/>
</dbReference>
<dbReference type="InterPro" id="IPR011006">
    <property type="entry name" value="CheY-like_superfamily"/>
</dbReference>
<dbReference type="SUPFAM" id="SSF47226">
    <property type="entry name" value="Histidine-containing phosphotransfer domain, HPT domain"/>
    <property type="match status" value="1"/>
</dbReference>
<evidence type="ECO:0000256" key="2">
    <source>
        <dbReference type="PROSITE-ProRule" id="PRU00110"/>
    </source>
</evidence>
<dbReference type="PROSITE" id="PS50125">
    <property type="entry name" value="GUANYLATE_CYCLASE_2"/>
    <property type="match status" value="1"/>
</dbReference>
<dbReference type="CDD" id="cd01949">
    <property type="entry name" value="GGDEF"/>
    <property type="match status" value="1"/>
</dbReference>
<feature type="modified residue" description="4-aspartylphosphate" evidence="3">
    <location>
        <position position="155"/>
    </location>
</feature>
<dbReference type="InterPro" id="IPR001789">
    <property type="entry name" value="Sig_transdc_resp-reg_receiver"/>
</dbReference>
<dbReference type="EMBL" id="PVNK01000015">
    <property type="protein sequence ID" value="PRQ05377.1"/>
    <property type="molecule type" value="Genomic_DNA"/>
</dbReference>
<dbReference type="GO" id="GO:0004672">
    <property type="term" value="F:protein kinase activity"/>
    <property type="evidence" value="ECO:0007669"/>
    <property type="project" value="UniProtKB-ARBA"/>
</dbReference>
<evidence type="ECO:0000259" key="4">
    <source>
        <dbReference type="PROSITE" id="PS50110"/>
    </source>
</evidence>
<dbReference type="InterPro" id="IPR001054">
    <property type="entry name" value="A/G_cyclase"/>
</dbReference>
<dbReference type="CDD" id="cd07302">
    <property type="entry name" value="CHD"/>
    <property type="match status" value="1"/>
</dbReference>
<dbReference type="Gene3D" id="3.30.70.1230">
    <property type="entry name" value="Nucleotide cyclase"/>
    <property type="match status" value="1"/>
</dbReference>
<feature type="modified residue" description="Phosphohistidine" evidence="2">
    <location>
        <position position="52"/>
    </location>
</feature>
<dbReference type="InterPro" id="IPR029787">
    <property type="entry name" value="Nucleotide_cyclase"/>
</dbReference>
<dbReference type="InterPro" id="IPR008207">
    <property type="entry name" value="Sig_transdc_His_kin_Hpt_dom"/>
</dbReference>
<sequence length="713" mass="76566">MSKVEEAARKLRGRYLEGLPAKRKVVEAAIQALRGESVAKAEAQDTLHRLAHQIRGSAASYGFAQIDAAADELEHATNDASIFAAADALVRALAQAHAAESPRTTRILLVDDDPEIGEVVDLLLADENILLTQITSATAARPELENGEWDLIFVDLILPDADGRTLLTELRSYPNHRDTPLIVLSSKTGSLVKNECAMYGIDAFMEKPIDPATFAVGITSVLTRSRSLRNAAYDDDPSGLPNRVGFRRAFEPLQMLAASNGQPLSLALLDIDQLDRLNKVHGRRVGDEAITSLTRALRECLRRCDVIGRWGGEEFVVGLPELDAEAAAATLHEVADTLRGAPLGPGIDPLTFSAGVVQLRPDEALDFGLLRADQLLDQAKRGGRDQIAHVPEAARADLPTILVAEDDPGIAALLLHDLSEDFTVTHVPNGDAAIEAATAARFDVVLLDYQMPGRDGVAVVRALRQRPEYRETPILLLTAVGSDAAVEAAFAAGADDYISKPHSGRALRARLSRHLGRSLGQPKVSAQSEVNETVVTALFCDISGFSEIAAKLAPRDVVALLKSYFPVIADVVFRHDGTLEKYIGDAILAVWGTPARHDDDVSRALRAAVEIQHAVAELEHGSSEPLQVHIGLNSGPVAAANIGSRHLLQYATIGDATNLASRVCDIAGPGEIALGATTVEMLDGTSPWPLDGPFPHRIKGRDQPISVYKLRWS</sequence>
<dbReference type="SUPFAM" id="SSF55073">
    <property type="entry name" value="Nucleotide cyclase"/>
    <property type="match status" value="2"/>
</dbReference>
<dbReference type="InterPro" id="IPR043128">
    <property type="entry name" value="Rev_trsase/Diguanyl_cyclase"/>
</dbReference>
<dbReference type="Gene3D" id="1.20.120.160">
    <property type="entry name" value="HPT domain"/>
    <property type="match status" value="1"/>
</dbReference>
<dbReference type="Gene3D" id="3.30.70.270">
    <property type="match status" value="1"/>
</dbReference>
<dbReference type="Pfam" id="PF00211">
    <property type="entry name" value="Guanylate_cyc"/>
    <property type="match status" value="1"/>
</dbReference>
<dbReference type="PROSITE" id="PS50894">
    <property type="entry name" value="HPT"/>
    <property type="match status" value="1"/>
</dbReference>
<feature type="modified residue" description="4-aspartylphosphate" evidence="3">
    <location>
        <position position="448"/>
    </location>
</feature>
<dbReference type="SMART" id="SM00044">
    <property type="entry name" value="CYCc"/>
    <property type="match status" value="1"/>
</dbReference>
<dbReference type="AlphaFoldDB" id="A0A2S9YJT9"/>
<dbReference type="InterPro" id="IPR050595">
    <property type="entry name" value="Bact_response_regulator"/>
</dbReference>
<feature type="domain" description="Response regulatory" evidence="4">
    <location>
        <begin position="400"/>
        <end position="515"/>
    </location>
</feature>
<proteinExistence type="predicted"/>
<keyword evidence="1 3" id="KW-0597">Phosphoprotein</keyword>
<dbReference type="InterPro" id="IPR000160">
    <property type="entry name" value="GGDEF_dom"/>
</dbReference>
<dbReference type="SMART" id="SM00448">
    <property type="entry name" value="REC"/>
    <property type="match status" value="2"/>
</dbReference>
<dbReference type="Gene3D" id="3.40.50.2300">
    <property type="match status" value="2"/>
</dbReference>
<dbReference type="Pfam" id="PF00990">
    <property type="entry name" value="GGDEF"/>
    <property type="match status" value="1"/>
</dbReference>